<evidence type="ECO:0000313" key="3">
    <source>
        <dbReference type="EMBL" id="RAI36121.1"/>
    </source>
</evidence>
<dbReference type="CDD" id="cd13578">
    <property type="entry name" value="PBP2_Bug27"/>
    <property type="match status" value="1"/>
</dbReference>
<dbReference type="OrthoDB" id="8153547at2"/>
<gene>
    <name evidence="3" type="ORF">CH338_18065</name>
</gene>
<evidence type="ECO:0008006" key="5">
    <source>
        <dbReference type="Google" id="ProtNLM"/>
    </source>
</evidence>
<reference evidence="3 4" key="1">
    <citation type="submission" date="2017-07" db="EMBL/GenBank/DDBJ databases">
        <title>Draft Genome Sequences of Select Purple Nonsulfur Bacteria.</title>
        <authorList>
            <person name="Lasarre B."/>
            <person name="Mckinlay J.B."/>
        </authorList>
    </citation>
    <scope>NUCLEOTIDE SEQUENCE [LARGE SCALE GENOMIC DNA]</scope>
    <source>
        <strain evidence="3 4">DSM 11907</strain>
    </source>
</reference>
<comment type="caution">
    <text evidence="3">The sequence shown here is derived from an EMBL/GenBank/DDBJ whole genome shotgun (WGS) entry which is preliminary data.</text>
</comment>
<dbReference type="Gene3D" id="3.40.190.150">
    <property type="entry name" value="Bordetella uptake gene, domain 1"/>
    <property type="match status" value="1"/>
</dbReference>
<keyword evidence="4" id="KW-1185">Reference proteome</keyword>
<organism evidence="3 4">
    <name type="scientific">Rhodoplanes elegans</name>
    <dbReference type="NCBI Taxonomy" id="29408"/>
    <lineage>
        <taxon>Bacteria</taxon>
        <taxon>Pseudomonadati</taxon>
        <taxon>Pseudomonadota</taxon>
        <taxon>Alphaproteobacteria</taxon>
        <taxon>Hyphomicrobiales</taxon>
        <taxon>Nitrobacteraceae</taxon>
        <taxon>Rhodoplanes</taxon>
    </lineage>
</organism>
<dbReference type="Pfam" id="PF03401">
    <property type="entry name" value="TctC"/>
    <property type="match status" value="1"/>
</dbReference>
<keyword evidence="2" id="KW-0732">Signal</keyword>
<dbReference type="Gene3D" id="3.40.190.10">
    <property type="entry name" value="Periplasmic binding protein-like II"/>
    <property type="match status" value="1"/>
</dbReference>
<dbReference type="EMBL" id="NPEU01000230">
    <property type="protein sequence ID" value="RAI36121.1"/>
    <property type="molecule type" value="Genomic_DNA"/>
</dbReference>
<evidence type="ECO:0000256" key="2">
    <source>
        <dbReference type="SAM" id="SignalP"/>
    </source>
</evidence>
<dbReference type="InterPro" id="IPR005064">
    <property type="entry name" value="BUG"/>
</dbReference>
<accession>A0A327KDC8</accession>
<comment type="similarity">
    <text evidence="1">Belongs to the UPF0065 (bug) family.</text>
</comment>
<dbReference type="AlphaFoldDB" id="A0A327KDC8"/>
<proteinExistence type="inferred from homology"/>
<dbReference type="PANTHER" id="PTHR42928:SF5">
    <property type="entry name" value="BLR1237 PROTEIN"/>
    <property type="match status" value="1"/>
</dbReference>
<sequence>MRLFKTTALAGAALLALAVPALAQGSSAANWPNQMVRIVVPFSAGSVTDTLARIMTDKLAEIWKQQVIVENRPGLPGTTSVAKGQADGYTLMLTSNGHTIAKTINKNISFDPVADFAGVTKIASVPMVAVVPPDLPAKNLAEFIALAKEKPGKLNFSSAGLASTTFLSAEVLKQAAKIDVQHVPYKGTPEATTAVIRGDSQLYFTPIPLAQELTAGNKVRAIAINSGTRSDQMPDIPTVKETVPSYDYDSWFAVLVPAGTPKDVIAKVSRDMATVLKMPDVIEKLKQQGAVPAPTSPEALDAQIKREVELYAKLLQEAGVAAK</sequence>
<dbReference type="PANTHER" id="PTHR42928">
    <property type="entry name" value="TRICARBOXYLATE-BINDING PROTEIN"/>
    <property type="match status" value="1"/>
</dbReference>
<evidence type="ECO:0000256" key="1">
    <source>
        <dbReference type="ARBA" id="ARBA00006987"/>
    </source>
</evidence>
<dbReference type="InterPro" id="IPR042100">
    <property type="entry name" value="Bug_dom1"/>
</dbReference>
<name>A0A327KDC8_9BRAD</name>
<dbReference type="SUPFAM" id="SSF53850">
    <property type="entry name" value="Periplasmic binding protein-like II"/>
    <property type="match status" value="1"/>
</dbReference>
<feature type="chain" id="PRO_5016437203" description="LacI family transcriptional regulator" evidence="2">
    <location>
        <begin position="24"/>
        <end position="323"/>
    </location>
</feature>
<dbReference type="PIRSF" id="PIRSF017082">
    <property type="entry name" value="YflP"/>
    <property type="match status" value="1"/>
</dbReference>
<evidence type="ECO:0000313" key="4">
    <source>
        <dbReference type="Proteomes" id="UP000248863"/>
    </source>
</evidence>
<dbReference type="Proteomes" id="UP000248863">
    <property type="component" value="Unassembled WGS sequence"/>
</dbReference>
<dbReference type="RefSeq" id="WP_111358523.1">
    <property type="nucleotide sequence ID" value="NZ_NHSK01000108.1"/>
</dbReference>
<feature type="signal peptide" evidence="2">
    <location>
        <begin position="1"/>
        <end position="23"/>
    </location>
</feature>
<protein>
    <recommendedName>
        <fullName evidence="5">LacI family transcriptional regulator</fullName>
    </recommendedName>
</protein>